<feature type="non-terminal residue" evidence="3">
    <location>
        <position position="1"/>
    </location>
</feature>
<dbReference type="PANTHER" id="PTHR38116:SF5">
    <property type="entry name" value="BZIP DOMAIN-CONTAINING PROTEIN"/>
    <property type="match status" value="1"/>
</dbReference>
<evidence type="ECO:0000313" key="3">
    <source>
        <dbReference type="EMBL" id="KAG5661659.1"/>
    </source>
</evidence>
<dbReference type="Pfam" id="PF11905">
    <property type="entry name" value="DUF3425"/>
    <property type="match status" value="1"/>
</dbReference>
<dbReference type="InterPro" id="IPR021833">
    <property type="entry name" value="DUF3425"/>
</dbReference>
<gene>
    <name evidence="3" type="ORF">KAF25_005781</name>
</gene>
<dbReference type="CDD" id="cd14688">
    <property type="entry name" value="bZIP_YAP"/>
    <property type="match status" value="1"/>
</dbReference>
<reference evidence="3" key="1">
    <citation type="submission" date="2021-04" db="EMBL/GenBank/DDBJ databases">
        <title>Draft genome of Fusarium avenaceum strain F156N33, isolated from an atmospheric sample in Virginia.</title>
        <authorList>
            <person name="Yang S."/>
            <person name="Vinatzer B.A."/>
            <person name="Coleman J."/>
        </authorList>
    </citation>
    <scope>NUCLEOTIDE SEQUENCE</scope>
    <source>
        <strain evidence="3">F156N33</strain>
    </source>
</reference>
<feature type="region of interest" description="Disordered" evidence="1">
    <location>
        <begin position="198"/>
        <end position="218"/>
    </location>
</feature>
<feature type="compositionally biased region" description="Polar residues" evidence="1">
    <location>
        <begin position="1"/>
        <end position="16"/>
    </location>
</feature>
<dbReference type="PROSITE" id="PS00036">
    <property type="entry name" value="BZIP_BASIC"/>
    <property type="match status" value="1"/>
</dbReference>
<dbReference type="GO" id="GO:0003700">
    <property type="term" value="F:DNA-binding transcription factor activity"/>
    <property type="evidence" value="ECO:0007669"/>
    <property type="project" value="InterPro"/>
</dbReference>
<sequence length="478" mass="52986">LAYPNLTSIDTMTSETTKVKKGKASAKRNSEARREQNRLASRNYREKRKQKLALLNDLLEPNIVSSIPDDAHVEAALGQSGLGDSNTSQLQSQPLPSVLLDDHLLSIDPAQGLSGFNNNEKYLTQQNWGMLAHPTTPAAFTHPVFPESLPLTNPGDPFSLGNQDSWCRDIFGSQQQLLQLPDEYSAGYVNPRPIEEVFEDSPESDHSSSGASSSNDSGALDDILVGVENLSIEQKRSLLRRLQRDTGRSTPSPPRHRTPQTPGQLQAIQFAKALYKTAHARPTLFPTQYAMEAGIFGAIFANCYALGMQGVDEIIRDEGCSVFSVTQDEGYNQSQLPLVKSRFRALSSDLQPIDKQLTFGHHPYIDVIPFKSFRENLIALLDCDPSIIDEGALCHDILAGGFTCWGAGRNVHGMSAGVPWDSRSWEPSVWFLVKYRMLAGDWNGELWKSARSWHSVRGERIQTTETMDSVDNSETARR</sequence>
<name>A0A9P7H3M1_9HYPO</name>
<dbReference type="AlphaFoldDB" id="A0A9P7H3M1"/>
<feature type="region of interest" description="Disordered" evidence="1">
    <location>
        <begin position="1"/>
        <end position="44"/>
    </location>
</feature>
<evidence type="ECO:0000259" key="2">
    <source>
        <dbReference type="PROSITE" id="PS00036"/>
    </source>
</evidence>
<comment type="caution">
    <text evidence="3">The sequence shown here is derived from an EMBL/GenBank/DDBJ whole genome shotgun (WGS) entry which is preliminary data.</text>
</comment>
<dbReference type="PANTHER" id="PTHR38116">
    <property type="entry name" value="CHROMOSOME 7, WHOLE GENOME SHOTGUN SEQUENCE"/>
    <property type="match status" value="1"/>
</dbReference>
<feature type="compositionally biased region" description="Low complexity" evidence="1">
    <location>
        <begin position="207"/>
        <end position="218"/>
    </location>
</feature>
<dbReference type="Gene3D" id="1.20.5.170">
    <property type="match status" value="1"/>
</dbReference>
<evidence type="ECO:0000256" key="1">
    <source>
        <dbReference type="SAM" id="MobiDB-lite"/>
    </source>
</evidence>
<accession>A0A9P7H3M1</accession>
<feature type="region of interest" description="Disordered" evidence="1">
    <location>
        <begin position="243"/>
        <end position="262"/>
    </location>
</feature>
<feature type="compositionally biased region" description="Basic and acidic residues" evidence="1">
    <location>
        <begin position="28"/>
        <end position="37"/>
    </location>
</feature>
<dbReference type="EMBL" id="JAGPUO010000007">
    <property type="protein sequence ID" value="KAG5661659.1"/>
    <property type="molecule type" value="Genomic_DNA"/>
</dbReference>
<organism evidence="3 4">
    <name type="scientific">Fusarium avenaceum</name>
    <dbReference type="NCBI Taxonomy" id="40199"/>
    <lineage>
        <taxon>Eukaryota</taxon>
        <taxon>Fungi</taxon>
        <taxon>Dikarya</taxon>
        <taxon>Ascomycota</taxon>
        <taxon>Pezizomycotina</taxon>
        <taxon>Sordariomycetes</taxon>
        <taxon>Hypocreomycetidae</taxon>
        <taxon>Hypocreales</taxon>
        <taxon>Nectriaceae</taxon>
        <taxon>Fusarium</taxon>
        <taxon>Fusarium tricinctum species complex</taxon>
    </lineage>
</organism>
<protein>
    <recommendedName>
        <fullName evidence="2">BZIP domain-containing protein</fullName>
    </recommendedName>
</protein>
<keyword evidence="4" id="KW-1185">Reference proteome</keyword>
<proteinExistence type="predicted"/>
<evidence type="ECO:0000313" key="4">
    <source>
        <dbReference type="Proteomes" id="UP000782241"/>
    </source>
</evidence>
<feature type="domain" description="BZIP" evidence="2">
    <location>
        <begin position="33"/>
        <end position="47"/>
    </location>
</feature>
<dbReference type="Proteomes" id="UP000782241">
    <property type="component" value="Unassembled WGS sequence"/>
</dbReference>
<dbReference type="InterPro" id="IPR004827">
    <property type="entry name" value="bZIP"/>
</dbReference>